<gene>
    <name evidence="6" type="ORF">GV829_02095</name>
</gene>
<dbReference type="InterPro" id="IPR004839">
    <property type="entry name" value="Aminotransferase_I/II_large"/>
</dbReference>
<dbReference type="NCBIfam" id="NF047599">
    <property type="entry name" value="SerpalmtaseBetaP"/>
    <property type="match status" value="1"/>
</dbReference>
<evidence type="ECO:0000256" key="2">
    <source>
        <dbReference type="ARBA" id="ARBA00022679"/>
    </source>
</evidence>
<keyword evidence="3 4" id="KW-0663">Pyridoxal phosphate</keyword>
<keyword evidence="7" id="KW-1185">Reference proteome</keyword>
<sequence>MTDLFSKFDPIIEQRRALLETGVTDPFSLVMEEVKSPTVAVCNGRETILLGTYNYMGMTFDDDVIAAGKQAFDEFGAGTTGSRVLNGTFRDHRAVEEALKEFYGMEHAMVFSTGYQANLGIISTMAGKGDYIILDIDSHASIWDGCAMGNAEVVPFKHNDVEALEKRLKRLPADAGKLVVLEGVYSMLGDIAPLKEMIAVSKAAGAMVLVDEAHSMGFIGEHGRGVAEAQGVLDQVDFVIGTFSKSVGTVGGFCVSNHPKFEVLRLVCRPYVFTAALPPSVMASSVTSIRKLMHGSNKRAHLWENSRRLHGGLRALGFQLGTEEPQSAIIAVIMPDLEKGAMMWEALLENGLYVNLARPPATPAGMTLLRCSLCAEHSAEQVEDILARFERAGKAVGII</sequence>
<dbReference type="InterPro" id="IPR050087">
    <property type="entry name" value="AON_synthase_class-II"/>
</dbReference>
<evidence type="ECO:0000256" key="1">
    <source>
        <dbReference type="ARBA" id="ARBA00001933"/>
    </source>
</evidence>
<dbReference type="PANTHER" id="PTHR13693">
    <property type="entry name" value="CLASS II AMINOTRANSFERASE/8-AMINO-7-OXONONANOATE SYNTHASE"/>
    <property type="match status" value="1"/>
</dbReference>
<evidence type="ECO:0000256" key="3">
    <source>
        <dbReference type="ARBA" id="ARBA00022898"/>
    </source>
</evidence>
<dbReference type="KEGG" id="slan:GV829_02095"/>
<evidence type="ECO:0000256" key="4">
    <source>
        <dbReference type="RuleBase" id="RU003693"/>
    </source>
</evidence>
<comment type="similarity">
    <text evidence="4">Belongs to the class-II pyridoxal-phosphate-dependent aminotransferase family.</text>
</comment>
<proteinExistence type="inferred from homology"/>
<organism evidence="6 7">
    <name type="scientific">Sphingomonas lacunae</name>
    <dbReference type="NCBI Taxonomy" id="2698828"/>
    <lineage>
        <taxon>Bacteria</taxon>
        <taxon>Pseudomonadati</taxon>
        <taxon>Pseudomonadota</taxon>
        <taxon>Alphaproteobacteria</taxon>
        <taxon>Sphingomonadales</taxon>
        <taxon>Sphingomonadaceae</taxon>
        <taxon>Sphingomonas</taxon>
    </lineage>
</organism>
<dbReference type="InterPro" id="IPR015422">
    <property type="entry name" value="PyrdxlP-dep_Trfase_small"/>
</dbReference>
<dbReference type="RefSeq" id="WP_169943603.1">
    <property type="nucleotide sequence ID" value="NZ_CP053015.1"/>
</dbReference>
<dbReference type="InterPro" id="IPR015424">
    <property type="entry name" value="PyrdxlP-dep_Trfase"/>
</dbReference>
<dbReference type="Gene3D" id="3.40.640.10">
    <property type="entry name" value="Type I PLP-dependent aspartate aminotransferase-like (Major domain)"/>
    <property type="match status" value="1"/>
</dbReference>
<dbReference type="Proteomes" id="UP000503018">
    <property type="component" value="Chromosome"/>
</dbReference>
<dbReference type="AlphaFoldDB" id="A0A6M4ARQ0"/>
<evidence type="ECO:0000313" key="7">
    <source>
        <dbReference type="Proteomes" id="UP000503018"/>
    </source>
</evidence>
<keyword evidence="6" id="KW-0032">Aminotransferase</keyword>
<feature type="domain" description="Aminotransferase class I/classII large" evidence="5">
    <location>
        <begin position="47"/>
        <end position="388"/>
    </location>
</feature>
<dbReference type="EMBL" id="CP053015">
    <property type="protein sequence ID" value="QJQ31386.1"/>
    <property type="molecule type" value="Genomic_DNA"/>
</dbReference>
<dbReference type="Pfam" id="PF00155">
    <property type="entry name" value="Aminotran_1_2"/>
    <property type="match status" value="1"/>
</dbReference>
<dbReference type="CDD" id="cd06454">
    <property type="entry name" value="KBL_like"/>
    <property type="match status" value="1"/>
</dbReference>
<dbReference type="NCBIfam" id="NF047603">
    <property type="entry name" value="SerpalmtaseAlphaP"/>
    <property type="match status" value="1"/>
</dbReference>
<accession>A0A6M4ARQ0</accession>
<protein>
    <submittedName>
        <fullName evidence="6">Aminotransferase class I/II-fold pyridoxal phosphate-dependent enzyme</fullName>
    </submittedName>
</protein>
<dbReference type="InterPro" id="IPR015421">
    <property type="entry name" value="PyrdxlP-dep_Trfase_major"/>
</dbReference>
<evidence type="ECO:0000313" key="6">
    <source>
        <dbReference type="EMBL" id="QJQ31386.1"/>
    </source>
</evidence>
<dbReference type="PROSITE" id="PS00599">
    <property type="entry name" value="AA_TRANSFER_CLASS_2"/>
    <property type="match status" value="1"/>
</dbReference>
<name>A0A6M4ARQ0_9SPHN</name>
<evidence type="ECO:0000259" key="5">
    <source>
        <dbReference type="Pfam" id="PF00155"/>
    </source>
</evidence>
<dbReference type="PANTHER" id="PTHR13693:SF3">
    <property type="entry name" value="LD36009P"/>
    <property type="match status" value="1"/>
</dbReference>
<dbReference type="GO" id="GO:0030170">
    <property type="term" value="F:pyridoxal phosphate binding"/>
    <property type="evidence" value="ECO:0007669"/>
    <property type="project" value="InterPro"/>
</dbReference>
<keyword evidence="2 6" id="KW-0808">Transferase</keyword>
<dbReference type="GO" id="GO:0008483">
    <property type="term" value="F:transaminase activity"/>
    <property type="evidence" value="ECO:0007669"/>
    <property type="project" value="UniProtKB-KW"/>
</dbReference>
<reference evidence="6 7" key="1">
    <citation type="submission" date="2020-01" db="EMBL/GenBank/DDBJ databases">
        <title>Sphingomonas sp. strain CSW-10.</title>
        <authorList>
            <person name="Chen W.-M."/>
        </authorList>
    </citation>
    <scope>NUCLEOTIDE SEQUENCE [LARGE SCALE GENOMIC DNA]</scope>
    <source>
        <strain evidence="6 7">CSW-10</strain>
    </source>
</reference>
<dbReference type="Gene3D" id="3.90.1150.10">
    <property type="entry name" value="Aspartate Aminotransferase, domain 1"/>
    <property type="match status" value="1"/>
</dbReference>
<dbReference type="InterPro" id="IPR001917">
    <property type="entry name" value="Aminotrans_II_pyridoxalP_BS"/>
</dbReference>
<dbReference type="SUPFAM" id="SSF53383">
    <property type="entry name" value="PLP-dependent transferases"/>
    <property type="match status" value="1"/>
</dbReference>
<comment type="cofactor">
    <cofactor evidence="1 4">
        <name>pyridoxal 5'-phosphate</name>
        <dbReference type="ChEBI" id="CHEBI:597326"/>
    </cofactor>
</comment>